<evidence type="ECO:0000256" key="1">
    <source>
        <dbReference type="SAM" id="MobiDB-lite"/>
    </source>
</evidence>
<reference evidence="2 3" key="1">
    <citation type="submission" date="2019-12" db="EMBL/GenBank/DDBJ databases">
        <title>Genomic-based taxomic classification of the family Erythrobacteraceae.</title>
        <authorList>
            <person name="Xu L."/>
        </authorList>
    </citation>
    <scope>NUCLEOTIDE SEQUENCE [LARGE SCALE GENOMIC DNA]</scope>
    <source>
        <strain evidence="2 3">M0322</strain>
    </source>
</reference>
<evidence type="ECO:0000313" key="2">
    <source>
        <dbReference type="EMBL" id="MXO70726.1"/>
    </source>
</evidence>
<dbReference type="RefSeq" id="WP_160770604.1">
    <property type="nucleotide sequence ID" value="NZ_WTYV01000001.1"/>
</dbReference>
<feature type="region of interest" description="Disordered" evidence="1">
    <location>
        <begin position="1"/>
        <end position="21"/>
    </location>
</feature>
<accession>A0A844YUP1</accession>
<dbReference type="OrthoDB" id="7907497at2"/>
<comment type="caution">
    <text evidence="2">The sequence shown here is derived from an EMBL/GenBank/DDBJ whole genome shotgun (WGS) entry which is preliminary data.</text>
</comment>
<keyword evidence="3" id="KW-1185">Reference proteome</keyword>
<evidence type="ECO:0000313" key="3">
    <source>
        <dbReference type="Proteomes" id="UP000466966"/>
    </source>
</evidence>
<dbReference type="EMBL" id="WTYV01000001">
    <property type="protein sequence ID" value="MXO70726.1"/>
    <property type="molecule type" value="Genomic_DNA"/>
</dbReference>
<dbReference type="AlphaFoldDB" id="A0A844YUP1"/>
<proteinExistence type="predicted"/>
<sequence>MPSAASAQHAPTPQAPPAPDPAGLAAGFDGVLLACESWVLDPTSWSGAEGIAPLVELTGLGARIYPVPGVIDAALPPTEFRRANHFFRVDATAGEGFYLVVSDQVPMCHITGGGVNAMGEVVEQVLVSPAFRHRWDNTGVEEGDGVISTQYRHRLVPQMELVVSRQHAGSANDLVQVVATAQYDPDGVQTPDR</sequence>
<gene>
    <name evidence="2" type="ORF">GRI99_03650</name>
</gene>
<feature type="compositionally biased region" description="Low complexity" evidence="1">
    <location>
        <begin position="1"/>
        <end position="12"/>
    </location>
</feature>
<organism evidence="2 3">
    <name type="scientific">Alteraurantiacibacter buctensis</name>
    <dbReference type="NCBI Taxonomy" id="1503981"/>
    <lineage>
        <taxon>Bacteria</taxon>
        <taxon>Pseudomonadati</taxon>
        <taxon>Pseudomonadota</taxon>
        <taxon>Alphaproteobacteria</taxon>
        <taxon>Sphingomonadales</taxon>
        <taxon>Erythrobacteraceae</taxon>
        <taxon>Alteraurantiacibacter</taxon>
    </lineage>
</organism>
<dbReference type="Proteomes" id="UP000466966">
    <property type="component" value="Unassembled WGS sequence"/>
</dbReference>
<protein>
    <submittedName>
        <fullName evidence="2">Uncharacterized protein</fullName>
    </submittedName>
</protein>
<name>A0A844YUP1_9SPHN</name>